<feature type="compositionally biased region" description="Polar residues" evidence="1">
    <location>
        <begin position="453"/>
        <end position="465"/>
    </location>
</feature>
<feature type="region of interest" description="Disordered" evidence="1">
    <location>
        <begin position="443"/>
        <end position="465"/>
    </location>
</feature>
<feature type="signal peptide" evidence="2">
    <location>
        <begin position="1"/>
        <end position="30"/>
    </location>
</feature>
<evidence type="ECO:0000259" key="3">
    <source>
        <dbReference type="Pfam" id="PF16403"/>
    </source>
</evidence>
<feature type="domain" description="Pesticidal crystal protein Cry22Aa Ig-like" evidence="3">
    <location>
        <begin position="599"/>
        <end position="661"/>
    </location>
</feature>
<evidence type="ECO:0000313" key="4">
    <source>
        <dbReference type="EMBL" id="TQL57522.1"/>
    </source>
</evidence>
<accession>A0A542ZB31</accession>
<organism evidence="4 5">
    <name type="scientific">Rarobacter faecitabidus</name>
    <dbReference type="NCBI Taxonomy" id="13243"/>
    <lineage>
        <taxon>Bacteria</taxon>
        <taxon>Bacillati</taxon>
        <taxon>Actinomycetota</taxon>
        <taxon>Actinomycetes</taxon>
        <taxon>Micrococcales</taxon>
        <taxon>Rarobacteraceae</taxon>
        <taxon>Rarobacter</taxon>
    </lineage>
</organism>
<comment type="caution">
    <text evidence="4">The sequence shown here is derived from an EMBL/GenBank/DDBJ whole genome shotgun (WGS) entry which is preliminary data.</text>
</comment>
<feature type="chain" id="PRO_5021973519" evidence="2">
    <location>
        <begin position="31"/>
        <end position="888"/>
    </location>
</feature>
<proteinExistence type="predicted"/>
<evidence type="ECO:0000313" key="5">
    <source>
        <dbReference type="Proteomes" id="UP000315389"/>
    </source>
</evidence>
<dbReference type="Pfam" id="PF13582">
    <property type="entry name" value="Reprolysin_3"/>
    <property type="match status" value="1"/>
</dbReference>
<dbReference type="InterPro" id="IPR032179">
    <property type="entry name" value="Cry22Aa_Ig-like"/>
</dbReference>
<dbReference type="GO" id="GO:0005975">
    <property type="term" value="P:carbohydrate metabolic process"/>
    <property type="evidence" value="ECO:0007669"/>
    <property type="project" value="UniProtKB-ARBA"/>
</dbReference>
<reference evidence="4 5" key="1">
    <citation type="submission" date="2019-06" db="EMBL/GenBank/DDBJ databases">
        <title>Sequencing the genomes of 1000 actinobacteria strains.</title>
        <authorList>
            <person name="Klenk H.-P."/>
        </authorList>
    </citation>
    <scope>NUCLEOTIDE SEQUENCE [LARGE SCALE GENOMIC DNA]</scope>
    <source>
        <strain evidence="4 5">DSM 4813</strain>
    </source>
</reference>
<keyword evidence="2" id="KW-0732">Signal</keyword>
<feature type="domain" description="Pesticidal crystal protein Cry22Aa Ig-like" evidence="3">
    <location>
        <begin position="531"/>
        <end position="583"/>
    </location>
</feature>
<gene>
    <name evidence="4" type="ORF">FB461_2263</name>
</gene>
<feature type="region of interest" description="Disordered" evidence="1">
    <location>
        <begin position="49"/>
        <end position="87"/>
    </location>
</feature>
<keyword evidence="5" id="KW-1185">Reference proteome</keyword>
<feature type="compositionally biased region" description="Basic and acidic residues" evidence="1">
    <location>
        <begin position="49"/>
        <end position="59"/>
    </location>
</feature>
<dbReference type="Pfam" id="PF16403">
    <property type="entry name" value="Bact_surface_Ig-like"/>
    <property type="match status" value="2"/>
</dbReference>
<sequence length="888" mass="92812">MGPQVRRNVAAISSCALLLATLGLASPALAVTDEPSVAPVTMAAPVVDTDAHDGHDHATATDSEDADIDIADPDVTDPDGNALGQDSDAYWANKDYVETESTADKRLSSKQKKQLADGETTLIHKLRVVYFTKAGSPPPNPATDAQLRAFFEGSTNSISSYWQDMTNGAIKLEVESINRIEMPSTYSCTNNSDSDVDNSIGRLWARAKTDVLGGRNLNDREHIMAIWPQISGTTCTFGLAGAPSVASLNHGGNVFALFDGSGQEHLLSKNGFSHEFGHNLGLRHSHGVYCTDGNGELVDNAGCTAKEYGDFFDTMGRNDDGGVPQISTSAKDKLGVLGRTVTTVTVTGGTREFTIEPLDMKPNKNAGDEALESIKIIDPENGRPYYVELRSEPTDWRSATYWNGLNAPSFSFPNTRVTDDTWPRAITSDYGVRILRIGTDTSQGGHRLGGNRLGQNPITMETGSLSRSSWKAGEEFVTRNGKVRIKVVSIAANNASAVIRVTLPDAAGPVISGATNRTVEAKSAFAFDARAGVTAMDDGDGDITDRIRVYGSVNMNWPGRNALSYSVSDTAGNSVQASRIITVVDTTKPTLTVPGGADLPQGASFDPRSGVRASDLVDGDLTGAVAIAGSVDTATPGDYTLTYSVADSAGNTATVQRVIRVLAPIVIDPPTGSGGGTGTTGGTGSTGGSGATKPGSLALTQTGANSYTSTYGRAVLIPVRVGAETQHVSGSIDILIDGKKTGTSPVHSGRGTAAIPATLAAGTHSVTIRLNIDGAVAVDKSITLKVLPAPTTVSVKVPKKVKAGKSAKVTVTVKVPGASVSARGKVRVYVGKKLVKTATLKKAKQAITLPKKALPTTLAGKKAKVRIAFVATKNFKSSKSAVKTTRVR</sequence>
<feature type="region of interest" description="Disordered" evidence="1">
    <location>
        <begin position="669"/>
        <end position="693"/>
    </location>
</feature>
<feature type="compositionally biased region" description="Acidic residues" evidence="1">
    <location>
        <begin position="62"/>
        <end position="77"/>
    </location>
</feature>
<dbReference type="Proteomes" id="UP000315389">
    <property type="component" value="Unassembled WGS sequence"/>
</dbReference>
<dbReference type="InterPro" id="IPR013783">
    <property type="entry name" value="Ig-like_fold"/>
</dbReference>
<evidence type="ECO:0000256" key="2">
    <source>
        <dbReference type="SAM" id="SignalP"/>
    </source>
</evidence>
<evidence type="ECO:0000256" key="1">
    <source>
        <dbReference type="SAM" id="MobiDB-lite"/>
    </source>
</evidence>
<dbReference type="EMBL" id="VFOS01000004">
    <property type="protein sequence ID" value="TQL57522.1"/>
    <property type="molecule type" value="Genomic_DNA"/>
</dbReference>
<dbReference type="AlphaFoldDB" id="A0A542ZB31"/>
<dbReference type="Gene3D" id="2.60.40.10">
    <property type="entry name" value="Immunoglobulins"/>
    <property type="match status" value="2"/>
</dbReference>
<name>A0A542ZB31_RARFA</name>
<dbReference type="SUPFAM" id="SSF55486">
    <property type="entry name" value="Metalloproteases ('zincins'), catalytic domain"/>
    <property type="match status" value="1"/>
</dbReference>
<protein>
    <submittedName>
        <fullName evidence="4">Reprolysin-like metallo-peptidase family M12B</fullName>
    </submittedName>
</protein>
<feature type="compositionally biased region" description="Gly residues" evidence="1">
    <location>
        <begin position="672"/>
        <end position="690"/>
    </location>
</feature>